<dbReference type="EMBL" id="JANLCJ010000004">
    <property type="protein sequence ID" value="MCS5734545.1"/>
    <property type="molecule type" value="Genomic_DNA"/>
</dbReference>
<feature type="domain" description="Electron transfer flavoprotein alpha/beta-subunit N-terminal" evidence="8">
    <location>
        <begin position="23"/>
        <end position="213"/>
    </location>
</feature>
<dbReference type="Proteomes" id="UP001165586">
    <property type="component" value="Unassembled WGS sequence"/>
</dbReference>
<evidence type="ECO:0000256" key="4">
    <source>
        <dbReference type="ARBA" id="ARBA00016797"/>
    </source>
</evidence>
<dbReference type="InterPro" id="IPR012255">
    <property type="entry name" value="ETF_b"/>
</dbReference>
<evidence type="ECO:0000313" key="10">
    <source>
        <dbReference type="Proteomes" id="UP001165586"/>
    </source>
</evidence>
<evidence type="ECO:0000256" key="1">
    <source>
        <dbReference type="ARBA" id="ARBA00001974"/>
    </source>
</evidence>
<dbReference type="SMART" id="SM00893">
    <property type="entry name" value="ETF"/>
    <property type="match status" value="1"/>
</dbReference>
<protein>
    <recommendedName>
        <fullName evidence="4">Electron transfer flavoprotein subunit beta</fullName>
    </recommendedName>
</protein>
<gene>
    <name evidence="9" type="ORF">N1032_12425</name>
</gene>
<evidence type="ECO:0000259" key="8">
    <source>
        <dbReference type="SMART" id="SM00893"/>
    </source>
</evidence>
<comment type="cofactor">
    <cofactor evidence="1">
        <name>FAD</name>
        <dbReference type="ChEBI" id="CHEBI:57692"/>
    </cofactor>
</comment>
<reference evidence="9" key="1">
    <citation type="submission" date="2022-08" db="EMBL/GenBank/DDBJ databases">
        <authorList>
            <person name="Deng Y."/>
            <person name="Han X.-F."/>
            <person name="Zhang Y.-Q."/>
        </authorList>
    </citation>
    <scope>NUCLEOTIDE SEQUENCE</scope>
    <source>
        <strain evidence="9">CPCC 203386</strain>
    </source>
</reference>
<dbReference type="Gene3D" id="3.40.50.620">
    <property type="entry name" value="HUPs"/>
    <property type="match status" value="1"/>
</dbReference>
<keyword evidence="5" id="KW-0813">Transport</keyword>
<evidence type="ECO:0000256" key="2">
    <source>
        <dbReference type="ARBA" id="ARBA00007557"/>
    </source>
</evidence>
<organism evidence="9 10">
    <name type="scientific">Herbiconiux daphne</name>
    <dbReference type="NCBI Taxonomy" id="2970914"/>
    <lineage>
        <taxon>Bacteria</taxon>
        <taxon>Bacillati</taxon>
        <taxon>Actinomycetota</taxon>
        <taxon>Actinomycetes</taxon>
        <taxon>Micrococcales</taxon>
        <taxon>Microbacteriaceae</taxon>
        <taxon>Herbiconiux</taxon>
    </lineage>
</organism>
<dbReference type="PANTHER" id="PTHR21294:SF8">
    <property type="entry name" value="ELECTRON TRANSFER FLAVOPROTEIN SUBUNIT BETA"/>
    <property type="match status" value="1"/>
</dbReference>
<accession>A0ABT2H3N4</accession>
<dbReference type="PIRSF" id="PIRSF000090">
    <property type="entry name" value="Beta-ETF"/>
    <property type="match status" value="1"/>
</dbReference>
<keyword evidence="10" id="KW-1185">Reference proteome</keyword>
<dbReference type="PANTHER" id="PTHR21294">
    <property type="entry name" value="ELECTRON TRANSFER FLAVOPROTEIN BETA-SUBUNIT"/>
    <property type="match status" value="1"/>
</dbReference>
<dbReference type="CDD" id="cd01714">
    <property type="entry name" value="ETF_beta"/>
    <property type="match status" value="1"/>
</dbReference>
<comment type="function">
    <text evidence="7">The electron transfer flavoprotein serves as a specific electron acceptor for other dehydrogenases. It transfers the electrons to the main respiratory chain via ETF-ubiquinone oxidoreductase (ETF dehydrogenase).</text>
</comment>
<evidence type="ECO:0000256" key="7">
    <source>
        <dbReference type="ARBA" id="ARBA00025649"/>
    </source>
</evidence>
<dbReference type="RefSeq" id="WP_259539409.1">
    <property type="nucleotide sequence ID" value="NZ_JANLCJ010000004.1"/>
</dbReference>
<dbReference type="SUPFAM" id="SSF52402">
    <property type="entry name" value="Adenine nucleotide alpha hydrolases-like"/>
    <property type="match status" value="1"/>
</dbReference>
<comment type="caution">
    <text evidence="9">The sequence shown here is derived from an EMBL/GenBank/DDBJ whole genome shotgun (WGS) entry which is preliminary data.</text>
</comment>
<dbReference type="InterPro" id="IPR014730">
    <property type="entry name" value="ETF_a/b_N"/>
</dbReference>
<evidence type="ECO:0000256" key="6">
    <source>
        <dbReference type="ARBA" id="ARBA00022982"/>
    </source>
</evidence>
<proteinExistence type="inferred from homology"/>
<sequence length="257" mass="26655">MKIVVLVKEVPDTYGERKLDLETGLADRDAGDRVLDEIGERAVELAVTLAEHIPGTEVVLLSAGPVTVPASLRKGLAIGASSAVHVLDDRMQGADLTLTAQVLAGAVQRIGFDLVIAGDVSTDGTGGVIPSMVAELLGVASATNLAEVELDDGQLRGERLSDAGVTRLSVALPAVISVTERLPEARFPSFKGIVAAKKKPLDVLTLGEIGVDPDAQMPRSIMVAVAQKPARAAGVTIVDSGDGGTRIAEFLVENRLV</sequence>
<dbReference type="InterPro" id="IPR033948">
    <property type="entry name" value="ETF_beta_N"/>
</dbReference>
<comment type="similarity">
    <text evidence="2">Belongs to the ETF beta-subunit/FixA family.</text>
</comment>
<keyword evidence="6" id="KW-0249">Electron transport</keyword>
<name>A0ABT2H3N4_9MICO</name>
<dbReference type="Pfam" id="PF01012">
    <property type="entry name" value="ETF"/>
    <property type="match status" value="1"/>
</dbReference>
<evidence type="ECO:0000256" key="5">
    <source>
        <dbReference type="ARBA" id="ARBA00022448"/>
    </source>
</evidence>
<dbReference type="InterPro" id="IPR014729">
    <property type="entry name" value="Rossmann-like_a/b/a_fold"/>
</dbReference>
<evidence type="ECO:0000313" key="9">
    <source>
        <dbReference type="EMBL" id="MCS5734545.1"/>
    </source>
</evidence>
<comment type="subunit">
    <text evidence="3">Heterodimer of an alpha and a beta subunit.</text>
</comment>
<evidence type="ECO:0000256" key="3">
    <source>
        <dbReference type="ARBA" id="ARBA00011355"/>
    </source>
</evidence>